<protein>
    <submittedName>
        <fullName evidence="1">Uncharacterized protein</fullName>
    </submittedName>
</protein>
<proteinExistence type="predicted"/>
<dbReference type="EMBL" id="ANFM02000032">
    <property type="protein sequence ID" value="EOD78480.1"/>
    <property type="molecule type" value="Genomic_DNA"/>
</dbReference>
<keyword evidence="2" id="KW-1185">Reference proteome</keyword>
<reference evidence="1 2" key="1">
    <citation type="journal article" date="2014" name="PLoS ONE">
        <title>Grimontia indica AK16(T), sp. nov., Isolated from a Seawater Sample Reports the Presence of Pathogenic Genes Similar to Vibrio Genus.</title>
        <authorList>
            <person name="Singh A."/>
            <person name="Vaidya B."/>
            <person name="Khatri I."/>
            <person name="Srinivas T.N."/>
            <person name="Subramanian S."/>
            <person name="Korpole S."/>
            <person name="Pinnaka A.K."/>
        </authorList>
    </citation>
    <scope>NUCLEOTIDE SEQUENCE [LARGE SCALE GENOMIC DNA]</scope>
    <source>
        <strain evidence="1 2">AK16</strain>
    </source>
</reference>
<name>R1IT22_9GAMM</name>
<gene>
    <name evidence="1" type="ORF">D515_02839</name>
</gene>
<evidence type="ECO:0000313" key="2">
    <source>
        <dbReference type="Proteomes" id="UP000011223"/>
    </source>
</evidence>
<dbReference type="Proteomes" id="UP000011223">
    <property type="component" value="Unassembled WGS sequence"/>
</dbReference>
<sequence>MSSLAVPVAGTAERSPSLNPQNVFIRGNQARLLPKSSNHLLLQFYAEMLRFL</sequence>
<dbReference type="AlphaFoldDB" id="R1IT22"/>
<evidence type="ECO:0000313" key="1">
    <source>
        <dbReference type="EMBL" id="EOD78480.1"/>
    </source>
</evidence>
<comment type="caution">
    <text evidence="1">The sequence shown here is derived from an EMBL/GenBank/DDBJ whole genome shotgun (WGS) entry which is preliminary data.</text>
</comment>
<organism evidence="1 2">
    <name type="scientific">Grimontia indica</name>
    <dbReference type="NCBI Taxonomy" id="1056512"/>
    <lineage>
        <taxon>Bacteria</taxon>
        <taxon>Pseudomonadati</taxon>
        <taxon>Pseudomonadota</taxon>
        <taxon>Gammaproteobacteria</taxon>
        <taxon>Vibrionales</taxon>
        <taxon>Vibrionaceae</taxon>
        <taxon>Grimontia</taxon>
    </lineage>
</organism>
<accession>R1IT22</accession>